<evidence type="ECO:0000256" key="6">
    <source>
        <dbReference type="ARBA" id="ARBA00022692"/>
    </source>
</evidence>
<sequence length="320" mass="36666">MTAYFRLFKSFCQEKIGDILAFFVSEGLIALILVLQKLDLQLFVTAFLMPLLIFDLFFALSFAKFVRQHHFLQQISVENLPNFLSGGLIEQDYQEIIAQLDCLSQQKYREVVQFDKDLLDLTKLWTHQMKVPLAALDLMAQTDHLTKIDVQNQLLELDNYLNILLSYLRLQNTATDFRFETFDVADIARDLVKKYASLSILKNLSVTIVGGWEVTSDKKWLTMALEQIINNAVKYTKTGGLIISFDKNITSSDMGIGILPEDIPRLFEHGFTGYNGRKNQKSTGLGLYLVKDILDKLDFEIKITSQVEVGTKVIIWKKDD</sequence>
<evidence type="ECO:0000259" key="12">
    <source>
        <dbReference type="PROSITE" id="PS50109"/>
    </source>
</evidence>
<keyword evidence="6 11" id="KW-0812">Transmembrane</keyword>
<dbReference type="PANTHER" id="PTHR45453:SF2">
    <property type="entry name" value="HISTIDINE KINASE"/>
    <property type="match status" value="1"/>
</dbReference>
<gene>
    <name evidence="13" type="primary">kinG</name>
    <name evidence="13" type="ORF">Hs30E_05130</name>
</gene>
<protein>
    <recommendedName>
        <fullName evidence="3">histidine kinase</fullName>
        <ecNumber evidence="3">2.7.13.3</ecNumber>
    </recommendedName>
</protein>
<dbReference type="EMBL" id="BLLI01000009">
    <property type="protein sequence ID" value="GFH41962.1"/>
    <property type="molecule type" value="Genomic_DNA"/>
</dbReference>
<name>A0A6A0B9C2_9LACT</name>
<keyword evidence="4" id="KW-1003">Cell membrane</keyword>
<keyword evidence="7 13" id="KW-0418">Kinase</keyword>
<evidence type="ECO:0000256" key="1">
    <source>
        <dbReference type="ARBA" id="ARBA00000085"/>
    </source>
</evidence>
<accession>A0A6A0B9C2</accession>
<evidence type="ECO:0000256" key="8">
    <source>
        <dbReference type="ARBA" id="ARBA00022989"/>
    </source>
</evidence>
<keyword evidence="9" id="KW-0902">Two-component regulatory system</keyword>
<reference evidence="13 14" key="1">
    <citation type="submission" date="2020-02" db="EMBL/GenBank/DDBJ databases">
        <title>Draft genome sequence of Lactococcus sp. Hs30E4-3.</title>
        <authorList>
            <person name="Noda S."/>
            <person name="Yuki M."/>
            <person name="Ohkuma M."/>
        </authorList>
    </citation>
    <scope>NUCLEOTIDE SEQUENCE [LARGE SCALE GENOMIC DNA]</scope>
    <source>
        <strain evidence="13 14">Hs30E4-3</strain>
    </source>
</reference>
<dbReference type="InterPro" id="IPR005467">
    <property type="entry name" value="His_kinase_dom"/>
</dbReference>
<evidence type="ECO:0000256" key="7">
    <source>
        <dbReference type="ARBA" id="ARBA00022777"/>
    </source>
</evidence>
<dbReference type="InterPro" id="IPR003594">
    <property type="entry name" value="HATPase_dom"/>
</dbReference>
<dbReference type="AlphaFoldDB" id="A0A6A0B9C2"/>
<dbReference type="Pfam" id="PF02518">
    <property type="entry name" value="HATPase_c"/>
    <property type="match status" value="1"/>
</dbReference>
<evidence type="ECO:0000256" key="11">
    <source>
        <dbReference type="SAM" id="Phobius"/>
    </source>
</evidence>
<dbReference type="GO" id="GO:0005886">
    <property type="term" value="C:plasma membrane"/>
    <property type="evidence" value="ECO:0007669"/>
    <property type="project" value="UniProtKB-SubCell"/>
</dbReference>
<dbReference type="EC" id="2.7.13.3" evidence="3"/>
<evidence type="ECO:0000256" key="9">
    <source>
        <dbReference type="ARBA" id="ARBA00023012"/>
    </source>
</evidence>
<feature type="domain" description="Histidine kinase" evidence="12">
    <location>
        <begin position="124"/>
        <end position="315"/>
    </location>
</feature>
<feature type="transmembrane region" description="Helical" evidence="11">
    <location>
        <begin position="42"/>
        <end position="63"/>
    </location>
</feature>
<dbReference type="GO" id="GO:0004721">
    <property type="term" value="F:phosphoprotein phosphatase activity"/>
    <property type="evidence" value="ECO:0007669"/>
    <property type="project" value="TreeGrafter"/>
</dbReference>
<dbReference type="Proteomes" id="UP000480303">
    <property type="component" value="Unassembled WGS sequence"/>
</dbReference>
<keyword evidence="8 11" id="KW-1133">Transmembrane helix</keyword>
<evidence type="ECO:0000256" key="2">
    <source>
        <dbReference type="ARBA" id="ARBA00004651"/>
    </source>
</evidence>
<dbReference type="GO" id="GO:0000155">
    <property type="term" value="F:phosphorelay sensor kinase activity"/>
    <property type="evidence" value="ECO:0007669"/>
    <property type="project" value="TreeGrafter"/>
</dbReference>
<feature type="transmembrane region" description="Helical" evidence="11">
    <location>
        <begin position="16"/>
        <end position="36"/>
    </location>
</feature>
<evidence type="ECO:0000313" key="14">
    <source>
        <dbReference type="Proteomes" id="UP000480303"/>
    </source>
</evidence>
<organism evidence="13 14">
    <name type="scientific">Pseudolactococcus hodotermopsidis</name>
    <dbReference type="NCBI Taxonomy" id="2709157"/>
    <lineage>
        <taxon>Bacteria</taxon>
        <taxon>Bacillati</taxon>
        <taxon>Bacillota</taxon>
        <taxon>Bacilli</taxon>
        <taxon>Lactobacillales</taxon>
        <taxon>Streptococcaceae</taxon>
        <taxon>Pseudolactococcus</taxon>
    </lineage>
</organism>
<keyword evidence="14" id="KW-1185">Reference proteome</keyword>
<dbReference type="InterPro" id="IPR036890">
    <property type="entry name" value="HATPase_C_sf"/>
</dbReference>
<dbReference type="PANTHER" id="PTHR45453">
    <property type="entry name" value="PHOSPHATE REGULON SENSOR PROTEIN PHOR"/>
    <property type="match status" value="1"/>
</dbReference>
<evidence type="ECO:0000256" key="4">
    <source>
        <dbReference type="ARBA" id="ARBA00022475"/>
    </source>
</evidence>
<dbReference type="SUPFAM" id="SSF55874">
    <property type="entry name" value="ATPase domain of HSP90 chaperone/DNA topoisomerase II/histidine kinase"/>
    <property type="match status" value="1"/>
</dbReference>
<dbReference type="Gene3D" id="3.30.565.10">
    <property type="entry name" value="Histidine kinase-like ATPase, C-terminal domain"/>
    <property type="match status" value="1"/>
</dbReference>
<evidence type="ECO:0000256" key="10">
    <source>
        <dbReference type="ARBA" id="ARBA00023136"/>
    </source>
</evidence>
<comment type="caution">
    <text evidence="13">The sequence shown here is derived from an EMBL/GenBank/DDBJ whole genome shotgun (WGS) entry which is preliminary data.</text>
</comment>
<dbReference type="GO" id="GO:0016036">
    <property type="term" value="P:cellular response to phosphate starvation"/>
    <property type="evidence" value="ECO:0007669"/>
    <property type="project" value="TreeGrafter"/>
</dbReference>
<evidence type="ECO:0000313" key="13">
    <source>
        <dbReference type="EMBL" id="GFH41962.1"/>
    </source>
</evidence>
<keyword evidence="10 11" id="KW-0472">Membrane</keyword>
<keyword evidence="5" id="KW-0808">Transferase</keyword>
<proteinExistence type="predicted"/>
<evidence type="ECO:0000256" key="3">
    <source>
        <dbReference type="ARBA" id="ARBA00012438"/>
    </source>
</evidence>
<comment type="catalytic activity">
    <reaction evidence="1">
        <text>ATP + protein L-histidine = ADP + protein N-phospho-L-histidine.</text>
        <dbReference type="EC" id="2.7.13.3"/>
    </reaction>
</comment>
<evidence type="ECO:0000256" key="5">
    <source>
        <dbReference type="ARBA" id="ARBA00022679"/>
    </source>
</evidence>
<dbReference type="InterPro" id="IPR050351">
    <property type="entry name" value="BphY/WalK/GraS-like"/>
</dbReference>
<dbReference type="RefSeq" id="WP_172207728.1">
    <property type="nucleotide sequence ID" value="NZ_BLLI01000009.1"/>
</dbReference>
<comment type="subcellular location">
    <subcellularLocation>
        <location evidence="2">Cell membrane</location>
        <topology evidence="2">Multi-pass membrane protein</topology>
    </subcellularLocation>
</comment>
<dbReference type="PROSITE" id="PS50109">
    <property type="entry name" value="HIS_KIN"/>
    <property type="match status" value="1"/>
</dbReference>
<dbReference type="SMART" id="SM00387">
    <property type="entry name" value="HATPase_c"/>
    <property type="match status" value="1"/>
</dbReference>